<dbReference type="OrthoDB" id="442087at2759"/>
<evidence type="ECO:0000256" key="1">
    <source>
        <dbReference type="SAM" id="MobiDB-lite"/>
    </source>
</evidence>
<evidence type="ECO:0000259" key="2">
    <source>
        <dbReference type="PROSITE" id="PS50076"/>
    </source>
</evidence>
<dbReference type="Proteomes" id="UP000799777">
    <property type="component" value="Unassembled WGS sequence"/>
</dbReference>
<feature type="compositionally biased region" description="Polar residues" evidence="1">
    <location>
        <begin position="248"/>
        <end position="262"/>
    </location>
</feature>
<proteinExistence type="predicted"/>
<dbReference type="InterPro" id="IPR036869">
    <property type="entry name" value="J_dom_sf"/>
</dbReference>
<dbReference type="AlphaFoldDB" id="A0A9P4LLC6"/>
<comment type="caution">
    <text evidence="3">The sequence shown here is derived from an EMBL/GenBank/DDBJ whole genome shotgun (WGS) entry which is preliminary data.</text>
</comment>
<evidence type="ECO:0000313" key="4">
    <source>
        <dbReference type="Proteomes" id="UP000799777"/>
    </source>
</evidence>
<dbReference type="EMBL" id="ML978181">
    <property type="protein sequence ID" value="KAF2031381.1"/>
    <property type="molecule type" value="Genomic_DNA"/>
</dbReference>
<gene>
    <name evidence="3" type="ORF">EK21DRAFT_88093</name>
</gene>
<feature type="compositionally biased region" description="Basic and acidic residues" evidence="1">
    <location>
        <begin position="263"/>
        <end position="277"/>
    </location>
</feature>
<feature type="region of interest" description="Disordered" evidence="1">
    <location>
        <begin position="234"/>
        <end position="327"/>
    </location>
</feature>
<dbReference type="InterPro" id="IPR001623">
    <property type="entry name" value="DnaJ_domain"/>
</dbReference>
<evidence type="ECO:0000313" key="3">
    <source>
        <dbReference type="EMBL" id="KAF2031381.1"/>
    </source>
</evidence>
<accession>A0A9P4LLC6</accession>
<dbReference type="SMART" id="SM00271">
    <property type="entry name" value="DnaJ"/>
    <property type="match status" value="1"/>
</dbReference>
<dbReference type="PANTHER" id="PTHR24074">
    <property type="entry name" value="CO-CHAPERONE PROTEIN DJLA"/>
    <property type="match status" value="1"/>
</dbReference>
<name>A0A9P4LLC6_9PLEO</name>
<dbReference type="CDD" id="cd06257">
    <property type="entry name" value="DnaJ"/>
    <property type="match status" value="1"/>
</dbReference>
<dbReference type="SUPFAM" id="SSF46565">
    <property type="entry name" value="Chaperone J-domain"/>
    <property type="match status" value="1"/>
</dbReference>
<sequence>MSTATFYATLGLLPTAAPEIIRATYKALCLIYHPDKTLHLSSDERASHAAVFRDVQEAYDVLCNPSLKVSYDAELARHVHKVDKNRSTFHRSSSSHSTSASTSSPSRRKPVQLTTPEEKASMRAKVRQSLEHLRQTRAVRNAEDEKLDIATLKNLAQIWRDLEQENDTNPALKSHCAIRIYEYGRKISQRPQQHGQWLAYLSAAKQTPVTPVNQQRSHIPDNSKKLNASLVKSSASGFKTGRPGVKDPSTTAASPVPTSRGSTRAEERKRAEGERAAEAAARAQARLHDKAQREAAKQAHIEKKAAAESQSQPSSPEKCRAYRKGSS</sequence>
<dbReference type="InterPro" id="IPR050817">
    <property type="entry name" value="DjlA_DnaK_co-chaperone"/>
</dbReference>
<dbReference type="PROSITE" id="PS00636">
    <property type="entry name" value="DNAJ_1"/>
    <property type="match status" value="1"/>
</dbReference>
<feature type="domain" description="J" evidence="2">
    <location>
        <begin position="5"/>
        <end position="75"/>
    </location>
</feature>
<dbReference type="Pfam" id="PF00226">
    <property type="entry name" value="DnaJ"/>
    <property type="match status" value="1"/>
</dbReference>
<feature type="compositionally biased region" description="Basic and acidic residues" evidence="1">
    <location>
        <begin position="286"/>
        <end position="306"/>
    </location>
</feature>
<dbReference type="PRINTS" id="PR00625">
    <property type="entry name" value="JDOMAIN"/>
</dbReference>
<feature type="compositionally biased region" description="Low complexity" evidence="1">
    <location>
        <begin position="90"/>
        <end position="105"/>
    </location>
</feature>
<feature type="region of interest" description="Disordered" evidence="1">
    <location>
        <begin position="84"/>
        <end position="132"/>
    </location>
</feature>
<dbReference type="Gene3D" id="1.10.287.110">
    <property type="entry name" value="DnaJ domain"/>
    <property type="match status" value="1"/>
</dbReference>
<dbReference type="InterPro" id="IPR018253">
    <property type="entry name" value="DnaJ_domain_CS"/>
</dbReference>
<dbReference type="PROSITE" id="PS50076">
    <property type="entry name" value="DNAJ_2"/>
    <property type="match status" value="1"/>
</dbReference>
<organism evidence="3 4">
    <name type="scientific">Setomelanomma holmii</name>
    <dbReference type="NCBI Taxonomy" id="210430"/>
    <lineage>
        <taxon>Eukaryota</taxon>
        <taxon>Fungi</taxon>
        <taxon>Dikarya</taxon>
        <taxon>Ascomycota</taxon>
        <taxon>Pezizomycotina</taxon>
        <taxon>Dothideomycetes</taxon>
        <taxon>Pleosporomycetidae</taxon>
        <taxon>Pleosporales</taxon>
        <taxon>Pleosporineae</taxon>
        <taxon>Phaeosphaeriaceae</taxon>
        <taxon>Setomelanomma</taxon>
    </lineage>
</organism>
<reference evidence="3" key="1">
    <citation type="journal article" date="2020" name="Stud. Mycol.">
        <title>101 Dothideomycetes genomes: a test case for predicting lifestyles and emergence of pathogens.</title>
        <authorList>
            <person name="Haridas S."/>
            <person name="Albert R."/>
            <person name="Binder M."/>
            <person name="Bloem J."/>
            <person name="Labutti K."/>
            <person name="Salamov A."/>
            <person name="Andreopoulos B."/>
            <person name="Baker S."/>
            <person name="Barry K."/>
            <person name="Bills G."/>
            <person name="Bluhm B."/>
            <person name="Cannon C."/>
            <person name="Castanera R."/>
            <person name="Culley D."/>
            <person name="Daum C."/>
            <person name="Ezra D."/>
            <person name="Gonzalez J."/>
            <person name="Henrissat B."/>
            <person name="Kuo A."/>
            <person name="Liang C."/>
            <person name="Lipzen A."/>
            <person name="Lutzoni F."/>
            <person name="Magnuson J."/>
            <person name="Mondo S."/>
            <person name="Nolan M."/>
            <person name="Ohm R."/>
            <person name="Pangilinan J."/>
            <person name="Park H.-J."/>
            <person name="Ramirez L."/>
            <person name="Alfaro M."/>
            <person name="Sun H."/>
            <person name="Tritt A."/>
            <person name="Yoshinaga Y."/>
            <person name="Zwiers L.-H."/>
            <person name="Turgeon B."/>
            <person name="Goodwin S."/>
            <person name="Spatafora J."/>
            <person name="Crous P."/>
            <person name="Grigoriev I."/>
        </authorList>
    </citation>
    <scope>NUCLEOTIDE SEQUENCE</scope>
    <source>
        <strain evidence="3">CBS 110217</strain>
    </source>
</reference>
<keyword evidence="4" id="KW-1185">Reference proteome</keyword>
<protein>
    <submittedName>
        <fullName evidence="3">DnaJ-domain-containing protein</fullName>
    </submittedName>
</protein>
<feature type="compositionally biased region" description="Low complexity" evidence="1">
    <location>
        <begin position="307"/>
        <end position="316"/>
    </location>
</feature>